<feature type="compositionally biased region" description="Low complexity" evidence="1">
    <location>
        <begin position="42"/>
        <end position="54"/>
    </location>
</feature>
<dbReference type="EMBL" id="CM017628">
    <property type="protein sequence ID" value="TYH65697.1"/>
    <property type="molecule type" value="Genomic_DNA"/>
</dbReference>
<dbReference type="Proteomes" id="UP000322667">
    <property type="component" value="Chromosome D06"/>
</dbReference>
<gene>
    <name evidence="2" type="ORF">ES332_D06G073200v1</name>
</gene>
<proteinExistence type="predicted"/>
<accession>A0A5D2KF54</accession>
<name>A0A5D2KF54_GOSTO</name>
<evidence type="ECO:0000313" key="2">
    <source>
        <dbReference type="EMBL" id="TYH65697.1"/>
    </source>
</evidence>
<protein>
    <submittedName>
        <fullName evidence="2">Uncharacterized protein</fullName>
    </submittedName>
</protein>
<keyword evidence="3" id="KW-1185">Reference proteome</keyword>
<organism evidence="2 3">
    <name type="scientific">Gossypium tomentosum</name>
    <name type="common">Hawaiian cotton</name>
    <name type="synonym">Gossypium sandvicense</name>
    <dbReference type="NCBI Taxonomy" id="34277"/>
    <lineage>
        <taxon>Eukaryota</taxon>
        <taxon>Viridiplantae</taxon>
        <taxon>Streptophyta</taxon>
        <taxon>Embryophyta</taxon>
        <taxon>Tracheophyta</taxon>
        <taxon>Spermatophyta</taxon>
        <taxon>Magnoliopsida</taxon>
        <taxon>eudicotyledons</taxon>
        <taxon>Gunneridae</taxon>
        <taxon>Pentapetalae</taxon>
        <taxon>rosids</taxon>
        <taxon>malvids</taxon>
        <taxon>Malvales</taxon>
        <taxon>Malvaceae</taxon>
        <taxon>Malvoideae</taxon>
        <taxon>Gossypium</taxon>
    </lineage>
</organism>
<feature type="region of interest" description="Disordered" evidence="1">
    <location>
        <begin position="1"/>
        <end position="54"/>
    </location>
</feature>
<sequence length="90" mass="9135">MQGRLPPALWSAFGDQGSETVKRGENGKPPPLPKLASDDGEGPTTTTTASGADSAWVAGDRRAVAVVGMRGGWRGAEACEGLGRGWSGAP</sequence>
<evidence type="ECO:0000256" key="1">
    <source>
        <dbReference type="SAM" id="MobiDB-lite"/>
    </source>
</evidence>
<dbReference type="AlphaFoldDB" id="A0A5D2KF54"/>
<evidence type="ECO:0000313" key="3">
    <source>
        <dbReference type="Proteomes" id="UP000322667"/>
    </source>
</evidence>
<reference evidence="2 3" key="1">
    <citation type="submission" date="2019-07" db="EMBL/GenBank/DDBJ databases">
        <title>WGS assembly of Gossypium tomentosum.</title>
        <authorList>
            <person name="Chen Z.J."/>
            <person name="Sreedasyam A."/>
            <person name="Ando A."/>
            <person name="Song Q."/>
            <person name="De L."/>
            <person name="Hulse-Kemp A."/>
            <person name="Ding M."/>
            <person name="Ye W."/>
            <person name="Kirkbride R."/>
            <person name="Jenkins J."/>
            <person name="Plott C."/>
            <person name="Lovell J."/>
            <person name="Lin Y.-M."/>
            <person name="Vaughn R."/>
            <person name="Liu B."/>
            <person name="Li W."/>
            <person name="Simpson S."/>
            <person name="Scheffler B."/>
            <person name="Saski C."/>
            <person name="Grover C."/>
            <person name="Hu G."/>
            <person name="Conover J."/>
            <person name="Carlson J."/>
            <person name="Shu S."/>
            <person name="Boston L."/>
            <person name="Williams M."/>
            <person name="Peterson D."/>
            <person name="Mcgee K."/>
            <person name="Jones D."/>
            <person name="Wendel J."/>
            <person name="Stelly D."/>
            <person name="Grimwood J."/>
            <person name="Schmutz J."/>
        </authorList>
    </citation>
    <scope>NUCLEOTIDE SEQUENCE [LARGE SCALE GENOMIC DNA]</scope>
    <source>
        <strain evidence="2">7179.01</strain>
    </source>
</reference>